<reference evidence="2 3" key="1">
    <citation type="submission" date="2018-03" db="EMBL/GenBank/DDBJ databases">
        <title>Bacteriophage NCPPB3778 and a type I-E CRISPR drive the evolution of the US Biological Select Agent, Rathayibacter toxicus.</title>
        <authorList>
            <person name="Davis E.W.II."/>
            <person name="Tabima J.F."/>
            <person name="Weisberg A.J."/>
            <person name="Dantas Lopes L."/>
            <person name="Wiseman M.S."/>
            <person name="Wiseman M.S."/>
            <person name="Pupko T."/>
            <person name="Belcher M.S."/>
            <person name="Sechler A.J."/>
            <person name="Tancos M.A."/>
            <person name="Schroeder B.K."/>
            <person name="Murray T.D."/>
            <person name="Luster D.G."/>
            <person name="Schneider W.L."/>
            <person name="Rogers E."/>
            <person name="Andreote F.D."/>
            <person name="Grunwald N.J."/>
            <person name="Putnam M.L."/>
            <person name="Chang J.H."/>
        </authorList>
    </citation>
    <scope>NUCLEOTIDE SEQUENCE [LARGE SCALE GENOMIC DNA]</scope>
    <source>
        <strain evidence="2 3">DSM 15932</strain>
    </source>
</reference>
<gene>
    <name evidence="2" type="ORF">C1I64_18345</name>
</gene>
<dbReference type="Proteomes" id="UP000285317">
    <property type="component" value="Chromosome"/>
</dbReference>
<feature type="coiled-coil region" evidence="1">
    <location>
        <begin position="67"/>
        <end position="94"/>
    </location>
</feature>
<sequence length="132" mass="14335">MTKYDLAATAERDGRWWLVTIPELDTVGQARTVGEVDAVAREVAALFLNVPEEAVSVTVTVHVTPAAEAAWREAEEAERESREAQERSAAARRRAVAIARADRYTLDAAAAAFGVSRTRVQQLERGTTPVAS</sequence>
<name>A0A3T0T5J0_9MICO</name>
<organism evidence="2 3">
    <name type="scientific">Rathayibacter festucae DSM 15932</name>
    <dbReference type="NCBI Taxonomy" id="1328866"/>
    <lineage>
        <taxon>Bacteria</taxon>
        <taxon>Bacillati</taxon>
        <taxon>Actinomycetota</taxon>
        <taxon>Actinomycetes</taxon>
        <taxon>Micrococcales</taxon>
        <taxon>Microbacteriaceae</taxon>
        <taxon>Rathayibacter</taxon>
    </lineage>
</organism>
<dbReference type="RefSeq" id="WP_123444602.1">
    <property type="nucleotide sequence ID" value="NZ_CP028137.1"/>
</dbReference>
<dbReference type="EMBL" id="CP028137">
    <property type="protein sequence ID" value="AZZ53799.1"/>
    <property type="molecule type" value="Genomic_DNA"/>
</dbReference>
<evidence type="ECO:0000313" key="3">
    <source>
        <dbReference type="Proteomes" id="UP000285317"/>
    </source>
</evidence>
<dbReference type="KEGG" id="rfs:C1I64_18345"/>
<dbReference type="AlphaFoldDB" id="A0A3T0T5J0"/>
<evidence type="ECO:0000256" key="1">
    <source>
        <dbReference type="SAM" id="Coils"/>
    </source>
</evidence>
<dbReference type="SUPFAM" id="SSF143100">
    <property type="entry name" value="TTHA1013/TTHA0281-like"/>
    <property type="match status" value="1"/>
</dbReference>
<accession>A0A3T0T5J0</accession>
<proteinExistence type="predicted"/>
<dbReference type="InterPro" id="IPR035069">
    <property type="entry name" value="TTHA1013/TTHA0281-like"/>
</dbReference>
<protein>
    <submittedName>
        <fullName evidence="2">Antitoxin HicB</fullName>
    </submittedName>
</protein>
<keyword evidence="1" id="KW-0175">Coiled coil</keyword>
<evidence type="ECO:0000313" key="2">
    <source>
        <dbReference type="EMBL" id="AZZ53799.1"/>
    </source>
</evidence>